<name>A0AAD8GP95_9APIA</name>
<reference evidence="2" key="2">
    <citation type="submission" date="2023-05" db="EMBL/GenBank/DDBJ databases">
        <authorList>
            <person name="Schelkunov M.I."/>
        </authorList>
    </citation>
    <scope>NUCLEOTIDE SEQUENCE</scope>
    <source>
        <strain evidence="2">Hsosn_3</strain>
        <tissue evidence="2">Leaf</tissue>
    </source>
</reference>
<organism evidence="2 3">
    <name type="scientific">Heracleum sosnowskyi</name>
    <dbReference type="NCBI Taxonomy" id="360622"/>
    <lineage>
        <taxon>Eukaryota</taxon>
        <taxon>Viridiplantae</taxon>
        <taxon>Streptophyta</taxon>
        <taxon>Embryophyta</taxon>
        <taxon>Tracheophyta</taxon>
        <taxon>Spermatophyta</taxon>
        <taxon>Magnoliopsida</taxon>
        <taxon>eudicotyledons</taxon>
        <taxon>Gunneridae</taxon>
        <taxon>Pentapetalae</taxon>
        <taxon>asterids</taxon>
        <taxon>campanulids</taxon>
        <taxon>Apiales</taxon>
        <taxon>Apiaceae</taxon>
        <taxon>Apioideae</taxon>
        <taxon>apioid superclade</taxon>
        <taxon>Tordylieae</taxon>
        <taxon>Tordyliinae</taxon>
        <taxon>Heracleum</taxon>
    </lineage>
</organism>
<evidence type="ECO:0000256" key="1">
    <source>
        <dbReference type="SAM" id="MobiDB-lite"/>
    </source>
</evidence>
<dbReference type="PANTHER" id="PTHR33070:SF129">
    <property type="entry name" value="DUF241 DOMAIN PROTEIN"/>
    <property type="match status" value="1"/>
</dbReference>
<proteinExistence type="predicted"/>
<reference evidence="2" key="1">
    <citation type="submission" date="2023-02" db="EMBL/GenBank/DDBJ databases">
        <title>Genome of toxic invasive species Heracleum sosnowskyi carries increased number of genes despite the absence of recent whole-genome duplications.</title>
        <authorList>
            <person name="Schelkunov M."/>
            <person name="Shtratnikova V."/>
            <person name="Makarenko M."/>
            <person name="Klepikova A."/>
            <person name="Omelchenko D."/>
            <person name="Novikova G."/>
            <person name="Obukhova E."/>
            <person name="Bogdanov V."/>
            <person name="Penin A."/>
            <person name="Logacheva M."/>
        </authorList>
    </citation>
    <scope>NUCLEOTIDE SEQUENCE</scope>
    <source>
        <strain evidence="2">Hsosn_3</strain>
        <tissue evidence="2">Leaf</tissue>
    </source>
</reference>
<dbReference type="InterPro" id="IPR004320">
    <property type="entry name" value="BPS1_pln"/>
</dbReference>
<evidence type="ECO:0000313" key="3">
    <source>
        <dbReference type="Proteomes" id="UP001237642"/>
    </source>
</evidence>
<keyword evidence="3" id="KW-1185">Reference proteome</keyword>
<dbReference type="GO" id="GO:0048364">
    <property type="term" value="P:root development"/>
    <property type="evidence" value="ECO:0007669"/>
    <property type="project" value="InterPro"/>
</dbReference>
<dbReference type="GO" id="GO:0048367">
    <property type="term" value="P:shoot system development"/>
    <property type="evidence" value="ECO:0007669"/>
    <property type="project" value="InterPro"/>
</dbReference>
<feature type="compositionally biased region" description="Polar residues" evidence="1">
    <location>
        <begin position="1"/>
        <end position="19"/>
    </location>
</feature>
<accession>A0AAD8GP95</accession>
<dbReference type="Pfam" id="PF03087">
    <property type="entry name" value="BPS1"/>
    <property type="match status" value="1"/>
</dbReference>
<protein>
    <submittedName>
        <fullName evidence="2">Uncharacterized protein</fullName>
    </submittedName>
</protein>
<dbReference type="Proteomes" id="UP001237642">
    <property type="component" value="Unassembled WGS sequence"/>
</dbReference>
<evidence type="ECO:0000313" key="2">
    <source>
        <dbReference type="EMBL" id="KAK1351715.1"/>
    </source>
</evidence>
<comment type="caution">
    <text evidence="2">The sequence shown here is derived from an EMBL/GenBank/DDBJ whole genome shotgun (WGS) entry which is preliminary data.</text>
</comment>
<dbReference type="EMBL" id="JAUIZM010000027">
    <property type="protein sequence ID" value="KAK1351715.1"/>
    <property type="molecule type" value="Genomic_DNA"/>
</dbReference>
<gene>
    <name evidence="2" type="ORF">POM88_053998</name>
</gene>
<dbReference type="AlphaFoldDB" id="A0AAD8GP95"/>
<sequence>MEAFTATTKNMSHTRSISLPTRPHPSVADVEEHLCRIRSSDATSTSSLCNKLTGLNDLYECLDDLIQSPMMPSCDSEDVLGASDKKSNEGSVIVNLLKEVEQVSLTVVESLFSSVFPAKETSKQNRWSMVFKPIRVHGASENSFNEAQKMQIDLEALYKQKINFQTDFTRIQQTQKSLIALDMNMQQCEQDLECLFRSLIKSRVSILNVLN</sequence>
<feature type="region of interest" description="Disordered" evidence="1">
    <location>
        <begin position="1"/>
        <end position="25"/>
    </location>
</feature>
<dbReference type="PANTHER" id="PTHR33070">
    <property type="entry name" value="OS06G0725500 PROTEIN"/>
    <property type="match status" value="1"/>
</dbReference>